<evidence type="ECO:0000313" key="5">
    <source>
        <dbReference type="Proteomes" id="UP000428803"/>
    </source>
</evidence>
<protein>
    <submittedName>
        <fullName evidence="4">Tetratricopeptide repeat protein</fullName>
    </submittedName>
</protein>
<gene>
    <name evidence="4" type="ORF">EUU25_02095</name>
</gene>
<dbReference type="PANTHER" id="PTHR45586">
    <property type="entry name" value="TPR REPEAT-CONTAINING PROTEIN PA4667"/>
    <property type="match status" value="1"/>
</dbReference>
<evidence type="ECO:0000256" key="1">
    <source>
        <dbReference type="ARBA" id="ARBA00022737"/>
    </source>
</evidence>
<dbReference type="EMBL" id="CP035733">
    <property type="protein sequence ID" value="QGY79515.1"/>
    <property type="molecule type" value="Genomic_DNA"/>
</dbReference>
<dbReference type="AlphaFoldDB" id="A0A6I6L1Y8"/>
<evidence type="ECO:0000256" key="2">
    <source>
        <dbReference type="ARBA" id="ARBA00022803"/>
    </source>
</evidence>
<accession>A0A6I6L1Y8</accession>
<organism evidence="4 5">
    <name type="scientific">Sphingorhabdus lacus</name>
    <dbReference type="NCBI Taxonomy" id="392610"/>
    <lineage>
        <taxon>Bacteria</taxon>
        <taxon>Pseudomonadati</taxon>
        <taxon>Pseudomonadota</taxon>
        <taxon>Alphaproteobacteria</taxon>
        <taxon>Sphingomonadales</taxon>
        <taxon>Sphingomonadaceae</taxon>
        <taxon>Sphingorhabdus</taxon>
    </lineage>
</organism>
<reference evidence="5" key="1">
    <citation type="submission" date="2019-01" db="EMBL/GenBank/DDBJ databases">
        <title>Sphingorhabdus lacus sp.nov., isolated from an oligotrophic freshwater lake.</title>
        <authorList>
            <person name="Park M."/>
        </authorList>
    </citation>
    <scope>NUCLEOTIDE SEQUENCE [LARGE SCALE GENOMIC DNA]</scope>
    <source>
        <strain evidence="5">IMCC1753</strain>
    </source>
</reference>
<dbReference type="InterPro" id="IPR051012">
    <property type="entry name" value="CellSynth/LPSAsmb/PSIAsmb"/>
</dbReference>
<name>A0A6I6L1Y8_9SPHN</name>
<dbReference type="SUPFAM" id="SSF48452">
    <property type="entry name" value="TPR-like"/>
    <property type="match status" value="2"/>
</dbReference>
<dbReference type="KEGG" id="slaa:EUU25_02095"/>
<dbReference type="Gene3D" id="1.25.40.10">
    <property type="entry name" value="Tetratricopeptide repeat domain"/>
    <property type="match status" value="2"/>
</dbReference>
<evidence type="ECO:0000256" key="3">
    <source>
        <dbReference type="PROSITE-ProRule" id="PRU00339"/>
    </source>
</evidence>
<dbReference type="PROSITE" id="PS50005">
    <property type="entry name" value="TPR"/>
    <property type="match status" value="2"/>
</dbReference>
<dbReference type="Proteomes" id="UP000428803">
    <property type="component" value="Chromosome"/>
</dbReference>
<keyword evidence="5" id="KW-1185">Reference proteome</keyword>
<proteinExistence type="predicted"/>
<dbReference type="PANTHER" id="PTHR45586:SF1">
    <property type="entry name" value="LIPOPOLYSACCHARIDE ASSEMBLY PROTEIN B"/>
    <property type="match status" value="1"/>
</dbReference>
<dbReference type="SMART" id="SM00028">
    <property type="entry name" value="TPR"/>
    <property type="match status" value="4"/>
</dbReference>
<dbReference type="Pfam" id="PF13432">
    <property type="entry name" value="TPR_16"/>
    <property type="match status" value="2"/>
</dbReference>
<dbReference type="InterPro" id="IPR011990">
    <property type="entry name" value="TPR-like_helical_dom_sf"/>
</dbReference>
<sequence length="343" mass="36335">MAQNWQSSKHTLYQTYKVMLCILGIFGKRTDSMGILNRKLVLVTSSAILAFAAAPSYSAGGGGGGGGGTPSQSAPEYDPAVDYQKGATAFRAGQYADAAKSFKRVVGAMPRNAQAQYLLGASYMALSDFKKAKGPLTAAVRYDDKLIEARRDLGIVHAKLGAADKANEQVAALKAMASNCGTGCRDAARLNDAIAKVEAAVAAGKTAMGPVKPDVDLAQAITADAVYVQAVSLINEKRYEEAIAQLDNALWAAGPHPDILTYLGFANRKLHKYDVAEGYYQAALSIAPKHRGALEYYGELKLERGNVAGAKAHLAQLETICGFGCHEADELRRWIKEAATSAG</sequence>
<dbReference type="InterPro" id="IPR019734">
    <property type="entry name" value="TPR_rpt"/>
</dbReference>
<feature type="repeat" description="TPR" evidence="3">
    <location>
        <begin position="79"/>
        <end position="112"/>
    </location>
</feature>
<feature type="repeat" description="TPR" evidence="3">
    <location>
        <begin position="257"/>
        <end position="290"/>
    </location>
</feature>
<keyword evidence="2 3" id="KW-0802">TPR repeat</keyword>
<keyword evidence="1" id="KW-0677">Repeat</keyword>
<evidence type="ECO:0000313" key="4">
    <source>
        <dbReference type="EMBL" id="QGY79515.1"/>
    </source>
</evidence>